<dbReference type="InterPro" id="IPR009057">
    <property type="entry name" value="Homeodomain-like_sf"/>
</dbReference>
<proteinExistence type="predicted"/>
<dbReference type="InterPro" id="IPR036271">
    <property type="entry name" value="Tet_transcr_reg_TetR-rel_C_sf"/>
</dbReference>
<evidence type="ECO:0000313" key="6">
    <source>
        <dbReference type="EMBL" id="GAA3208199.1"/>
    </source>
</evidence>
<gene>
    <name evidence="6" type="ORF">GCM10010468_24970</name>
</gene>
<dbReference type="InterPro" id="IPR001647">
    <property type="entry name" value="HTH_TetR"/>
</dbReference>
<evidence type="ECO:0000313" key="7">
    <source>
        <dbReference type="Proteomes" id="UP001501237"/>
    </source>
</evidence>
<reference evidence="7" key="1">
    <citation type="journal article" date="2019" name="Int. J. Syst. Evol. Microbiol.">
        <title>The Global Catalogue of Microorganisms (GCM) 10K type strain sequencing project: providing services to taxonomists for standard genome sequencing and annotation.</title>
        <authorList>
            <consortium name="The Broad Institute Genomics Platform"/>
            <consortium name="The Broad Institute Genome Sequencing Center for Infectious Disease"/>
            <person name="Wu L."/>
            <person name="Ma J."/>
        </authorList>
    </citation>
    <scope>NUCLEOTIDE SEQUENCE [LARGE SCALE GENOMIC DNA]</scope>
    <source>
        <strain evidence="7">JCM 9377</strain>
    </source>
</reference>
<evidence type="ECO:0000256" key="1">
    <source>
        <dbReference type="ARBA" id="ARBA00023015"/>
    </source>
</evidence>
<name>A0ABP6QAI1_9ACTN</name>
<keyword evidence="2 4" id="KW-0238">DNA-binding</keyword>
<evidence type="ECO:0000256" key="4">
    <source>
        <dbReference type="PROSITE-ProRule" id="PRU00335"/>
    </source>
</evidence>
<accession>A0ABP6QAI1</accession>
<dbReference type="Pfam" id="PF00440">
    <property type="entry name" value="TetR_N"/>
    <property type="match status" value="1"/>
</dbReference>
<dbReference type="SUPFAM" id="SSF48498">
    <property type="entry name" value="Tetracyclin repressor-like, C-terminal domain"/>
    <property type="match status" value="1"/>
</dbReference>
<dbReference type="EMBL" id="BAAAUV010000005">
    <property type="protein sequence ID" value="GAA3208199.1"/>
    <property type="molecule type" value="Genomic_DNA"/>
</dbReference>
<feature type="DNA-binding region" description="H-T-H motif" evidence="4">
    <location>
        <begin position="42"/>
        <end position="61"/>
    </location>
</feature>
<protein>
    <recommendedName>
        <fullName evidence="5">HTH tetR-type domain-containing protein</fullName>
    </recommendedName>
</protein>
<evidence type="ECO:0000256" key="3">
    <source>
        <dbReference type="ARBA" id="ARBA00023163"/>
    </source>
</evidence>
<dbReference type="Proteomes" id="UP001501237">
    <property type="component" value="Unassembled WGS sequence"/>
</dbReference>
<dbReference type="RefSeq" id="WP_344826530.1">
    <property type="nucleotide sequence ID" value="NZ_BAAAUV010000005.1"/>
</dbReference>
<comment type="caution">
    <text evidence="6">The sequence shown here is derived from an EMBL/GenBank/DDBJ whole genome shotgun (WGS) entry which is preliminary data.</text>
</comment>
<dbReference type="SUPFAM" id="SSF46689">
    <property type="entry name" value="Homeodomain-like"/>
    <property type="match status" value="1"/>
</dbReference>
<keyword evidence="3" id="KW-0804">Transcription</keyword>
<keyword evidence="1" id="KW-0805">Transcription regulation</keyword>
<dbReference type="Gene3D" id="1.10.357.10">
    <property type="entry name" value="Tetracycline Repressor, domain 2"/>
    <property type="match status" value="1"/>
</dbReference>
<evidence type="ECO:0000256" key="2">
    <source>
        <dbReference type="ARBA" id="ARBA00023125"/>
    </source>
</evidence>
<organism evidence="6 7">
    <name type="scientific">Actinocorallia longicatena</name>
    <dbReference type="NCBI Taxonomy" id="111803"/>
    <lineage>
        <taxon>Bacteria</taxon>
        <taxon>Bacillati</taxon>
        <taxon>Actinomycetota</taxon>
        <taxon>Actinomycetes</taxon>
        <taxon>Streptosporangiales</taxon>
        <taxon>Thermomonosporaceae</taxon>
        <taxon>Actinocorallia</taxon>
    </lineage>
</organism>
<sequence>MNDVPAATGRYGRLRPRPGLTPVSVATAGRRVIERDGLDALTMRAVAAELSTAPASLYRHVADREALLLAILEQVAEGLPVEVPGADPHERLVGRFLAAHDYMRDHVWVLHVLITGEHVAEAAFPFSEACLADFASGGLPAGRALGAFRVCWQLVIGELLDRHPVRAPRAFNQRQRAVAALRPDRFPVMTRAMAEQHDEGEQHALFALALSGLVASLLARTP</sequence>
<keyword evidence="7" id="KW-1185">Reference proteome</keyword>
<dbReference type="Pfam" id="PF02909">
    <property type="entry name" value="TetR_C_1"/>
    <property type="match status" value="1"/>
</dbReference>
<dbReference type="PROSITE" id="PS50977">
    <property type="entry name" value="HTH_TETR_2"/>
    <property type="match status" value="1"/>
</dbReference>
<evidence type="ECO:0000259" key="5">
    <source>
        <dbReference type="PROSITE" id="PS50977"/>
    </source>
</evidence>
<feature type="domain" description="HTH tetR-type" evidence="5">
    <location>
        <begin position="19"/>
        <end position="79"/>
    </location>
</feature>
<dbReference type="InterPro" id="IPR004111">
    <property type="entry name" value="Repressor_TetR_C"/>
</dbReference>